<evidence type="ECO:0000313" key="1">
    <source>
        <dbReference type="EMBL" id="JAI05246.1"/>
    </source>
</evidence>
<organism evidence="1">
    <name type="scientific">Anguilla anguilla</name>
    <name type="common">European freshwater eel</name>
    <name type="synonym">Muraena anguilla</name>
    <dbReference type="NCBI Taxonomy" id="7936"/>
    <lineage>
        <taxon>Eukaryota</taxon>
        <taxon>Metazoa</taxon>
        <taxon>Chordata</taxon>
        <taxon>Craniata</taxon>
        <taxon>Vertebrata</taxon>
        <taxon>Euteleostomi</taxon>
        <taxon>Actinopterygii</taxon>
        <taxon>Neopterygii</taxon>
        <taxon>Teleostei</taxon>
        <taxon>Anguilliformes</taxon>
        <taxon>Anguillidae</taxon>
        <taxon>Anguilla</taxon>
    </lineage>
</organism>
<reference evidence="1" key="1">
    <citation type="submission" date="2014-11" db="EMBL/GenBank/DDBJ databases">
        <authorList>
            <person name="Amaro Gonzalez C."/>
        </authorList>
    </citation>
    <scope>NUCLEOTIDE SEQUENCE</scope>
</reference>
<dbReference type="EMBL" id="GBXM01003332">
    <property type="protein sequence ID" value="JAI05246.1"/>
    <property type="molecule type" value="Transcribed_RNA"/>
</dbReference>
<dbReference type="AlphaFoldDB" id="A0A0E9XTT4"/>
<accession>A0A0E9XTT4</accession>
<proteinExistence type="predicted"/>
<name>A0A0E9XTT4_ANGAN</name>
<reference evidence="1" key="2">
    <citation type="journal article" date="2015" name="Fish Shellfish Immunol.">
        <title>Early steps in the European eel (Anguilla anguilla)-Vibrio vulnificus interaction in the gills: Role of the RtxA13 toxin.</title>
        <authorList>
            <person name="Callol A."/>
            <person name="Pajuelo D."/>
            <person name="Ebbesson L."/>
            <person name="Teles M."/>
            <person name="MacKenzie S."/>
            <person name="Amaro C."/>
        </authorList>
    </citation>
    <scope>NUCLEOTIDE SEQUENCE</scope>
</reference>
<sequence length="22" mass="2685">MGAHTHIFRRIYMYTQPFLTNS</sequence>
<protein>
    <submittedName>
        <fullName evidence="1">Uncharacterized protein</fullName>
    </submittedName>
</protein>